<dbReference type="GO" id="GO:0043138">
    <property type="term" value="F:3'-5' DNA helicase activity"/>
    <property type="evidence" value="ECO:0007669"/>
    <property type="project" value="TreeGrafter"/>
</dbReference>
<dbReference type="AlphaFoldDB" id="A0A9X1SJ19"/>
<dbReference type="SMART" id="SM00490">
    <property type="entry name" value="HELICc"/>
    <property type="match status" value="1"/>
</dbReference>
<dbReference type="PANTHER" id="PTHR13710:SF108">
    <property type="entry name" value="ATP-DEPENDENT DNA HELICASE Q4"/>
    <property type="match status" value="1"/>
</dbReference>
<dbReference type="NCBIfam" id="TIGR00614">
    <property type="entry name" value="recQ_fam"/>
    <property type="match status" value="1"/>
</dbReference>
<dbReference type="RefSeq" id="WP_230218075.1">
    <property type="nucleotide sequence ID" value="NZ_JAJKFT010000004.1"/>
</dbReference>
<dbReference type="PROSITE" id="PS51194">
    <property type="entry name" value="HELICASE_CTER"/>
    <property type="match status" value="1"/>
</dbReference>
<dbReference type="GO" id="GO:0005524">
    <property type="term" value="F:ATP binding"/>
    <property type="evidence" value="ECO:0007669"/>
    <property type="project" value="UniProtKB-KW"/>
</dbReference>
<dbReference type="GO" id="GO:0003676">
    <property type="term" value="F:nucleic acid binding"/>
    <property type="evidence" value="ECO:0007669"/>
    <property type="project" value="InterPro"/>
</dbReference>
<dbReference type="InterPro" id="IPR014001">
    <property type="entry name" value="Helicase_ATP-bd"/>
</dbReference>
<dbReference type="Proteomes" id="UP001139103">
    <property type="component" value="Unassembled WGS sequence"/>
</dbReference>
<keyword evidence="8" id="KW-1185">Reference proteome</keyword>
<feature type="domain" description="Helicase ATP-binding" evidence="5">
    <location>
        <begin position="29"/>
        <end position="205"/>
    </location>
</feature>
<evidence type="ECO:0000256" key="4">
    <source>
        <dbReference type="ARBA" id="ARBA00022840"/>
    </source>
</evidence>
<dbReference type="GO" id="GO:0000724">
    <property type="term" value="P:double-strand break repair via homologous recombination"/>
    <property type="evidence" value="ECO:0007669"/>
    <property type="project" value="TreeGrafter"/>
</dbReference>
<keyword evidence="1" id="KW-0547">Nucleotide-binding</keyword>
<keyword evidence="3 7" id="KW-0347">Helicase</keyword>
<dbReference type="PANTHER" id="PTHR13710">
    <property type="entry name" value="DNA HELICASE RECQ FAMILY MEMBER"/>
    <property type="match status" value="1"/>
</dbReference>
<dbReference type="Pfam" id="PF00271">
    <property type="entry name" value="Helicase_C"/>
    <property type="match status" value="1"/>
</dbReference>
<dbReference type="InterPro" id="IPR001650">
    <property type="entry name" value="Helicase_C-like"/>
</dbReference>
<feature type="domain" description="Helicase C-terminal" evidence="6">
    <location>
        <begin position="230"/>
        <end position="392"/>
    </location>
</feature>
<dbReference type="EC" id="3.6.4.12" evidence="7"/>
<evidence type="ECO:0000256" key="1">
    <source>
        <dbReference type="ARBA" id="ARBA00022741"/>
    </source>
</evidence>
<proteinExistence type="predicted"/>
<dbReference type="InterPro" id="IPR027417">
    <property type="entry name" value="P-loop_NTPase"/>
</dbReference>
<organism evidence="7 8">
    <name type="scientific">Blastopirellula sediminis</name>
    <dbReference type="NCBI Taxonomy" id="2894196"/>
    <lineage>
        <taxon>Bacteria</taxon>
        <taxon>Pseudomonadati</taxon>
        <taxon>Planctomycetota</taxon>
        <taxon>Planctomycetia</taxon>
        <taxon>Pirellulales</taxon>
        <taxon>Pirellulaceae</taxon>
        <taxon>Blastopirellula</taxon>
    </lineage>
</organism>
<evidence type="ECO:0000313" key="8">
    <source>
        <dbReference type="Proteomes" id="UP001139103"/>
    </source>
</evidence>
<gene>
    <name evidence="7" type="ORF">LOC68_09585</name>
</gene>
<name>A0A9X1SJ19_9BACT</name>
<dbReference type="GO" id="GO:0005737">
    <property type="term" value="C:cytoplasm"/>
    <property type="evidence" value="ECO:0007669"/>
    <property type="project" value="TreeGrafter"/>
</dbReference>
<keyword evidence="4" id="KW-0067">ATP-binding</keyword>
<evidence type="ECO:0000256" key="2">
    <source>
        <dbReference type="ARBA" id="ARBA00022801"/>
    </source>
</evidence>
<evidence type="ECO:0000259" key="6">
    <source>
        <dbReference type="PROSITE" id="PS51194"/>
    </source>
</evidence>
<dbReference type="SMART" id="SM00487">
    <property type="entry name" value="DEXDc"/>
    <property type="match status" value="1"/>
</dbReference>
<dbReference type="EMBL" id="JAJKFT010000004">
    <property type="protein sequence ID" value="MCC9628649.1"/>
    <property type="molecule type" value="Genomic_DNA"/>
</dbReference>
<evidence type="ECO:0000256" key="3">
    <source>
        <dbReference type="ARBA" id="ARBA00022806"/>
    </source>
</evidence>
<sequence>MISNVAPENALRHFYPDIAGFRDCQREAIDRLWKGESTLLLMPTGMGKSLAYQLPVLASGKVGVVISPLIALMQQQAANLIQSGANVLSLGGATDARQAQDQLKKFRWDSGAGFLFVSPERMETDGYIEYLLSKHRSRISLLAIDESHCISQWGHDFRPPYKCLPGVFDRSFGRDAWPTVLCLTATLDETSQGEILNDFRLNRTAIVRSENMLRTNLDLSFTTFKDSKEKHDALEVLLEEHRGEKVIVYAHRIKSKANGTRALSAYFEQLGHRCKPFDAALSLREKDETISAFQTGEIDVVFATGAFGMGVDIPDIRGVVHYLLPESIEQYYQEVGRAGRDQKPAFGRLLYCNSNGRIQREMIESALREPTQIEEVWNSLFDSVSSDLKSINPWTEFQGKEDEYALFYAFVHLGAIKVLARGPAWLKPLSAVSEDARNFLRSLSSATRTGSIARAIRKLGLDPQAVSEEIFRRYDSSEIKLTGSLDKTIYFRTRQLRTEEAESISEKISKVVESRLNRFDEFLGLVETKSDPTTALAEKFGG</sequence>
<dbReference type="InterPro" id="IPR004589">
    <property type="entry name" value="DNA_helicase_ATP-dep_RecQ"/>
</dbReference>
<dbReference type="GO" id="GO:0016787">
    <property type="term" value="F:hydrolase activity"/>
    <property type="evidence" value="ECO:0007669"/>
    <property type="project" value="UniProtKB-KW"/>
</dbReference>
<dbReference type="PROSITE" id="PS51192">
    <property type="entry name" value="HELICASE_ATP_BIND_1"/>
    <property type="match status" value="1"/>
</dbReference>
<accession>A0A9X1SJ19</accession>
<comment type="caution">
    <text evidence="7">The sequence shown here is derived from an EMBL/GenBank/DDBJ whole genome shotgun (WGS) entry which is preliminary data.</text>
</comment>
<keyword evidence="2 7" id="KW-0378">Hydrolase</keyword>
<reference evidence="7" key="1">
    <citation type="submission" date="2021-11" db="EMBL/GenBank/DDBJ databases">
        <title>Genome sequence.</title>
        <authorList>
            <person name="Sun Q."/>
        </authorList>
    </citation>
    <scope>NUCLEOTIDE SEQUENCE</scope>
    <source>
        <strain evidence="7">JC732</strain>
    </source>
</reference>
<dbReference type="GO" id="GO:0005694">
    <property type="term" value="C:chromosome"/>
    <property type="evidence" value="ECO:0007669"/>
    <property type="project" value="TreeGrafter"/>
</dbReference>
<protein>
    <submittedName>
        <fullName evidence="7">RecQ family ATP-dependent DNA helicase</fullName>
        <ecNumber evidence="7">3.6.4.12</ecNumber>
    </submittedName>
</protein>
<evidence type="ECO:0000259" key="5">
    <source>
        <dbReference type="PROSITE" id="PS51192"/>
    </source>
</evidence>
<evidence type="ECO:0000313" key="7">
    <source>
        <dbReference type="EMBL" id="MCC9628649.1"/>
    </source>
</evidence>
<dbReference type="CDD" id="cd17920">
    <property type="entry name" value="DEXHc_RecQ"/>
    <property type="match status" value="1"/>
</dbReference>
<dbReference type="SUPFAM" id="SSF52540">
    <property type="entry name" value="P-loop containing nucleoside triphosphate hydrolases"/>
    <property type="match status" value="1"/>
</dbReference>
<dbReference type="GO" id="GO:0009378">
    <property type="term" value="F:four-way junction helicase activity"/>
    <property type="evidence" value="ECO:0007669"/>
    <property type="project" value="TreeGrafter"/>
</dbReference>
<dbReference type="Pfam" id="PF00270">
    <property type="entry name" value="DEAD"/>
    <property type="match status" value="1"/>
</dbReference>
<dbReference type="Gene3D" id="3.40.50.300">
    <property type="entry name" value="P-loop containing nucleotide triphosphate hydrolases"/>
    <property type="match status" value="2"/>
</dbReference>
<dbReference type="InterPro" id="IPR011545">
    <property type="entry name" value="DEAD/DEAH_box_helicase_dom"/>
</dbReference>